<dbReference type="GO" id="GO:0031564">
    <property type="term" value="P:transcription antitermination"/>
    <property type="evidence" value="ECO:0007669"/>
    <property type="project" value="UniProtKB-KW"/>
</dbReference>
<dbReference type="Gene3D" id="2.30.30.30">
    <property type="match status" value="1"/>
</dbReference>
<keyword evidence="1" id="KW-0889">Transcription antitermination</keyword>
<accession>A0A1S7QQR6</accession>
<evidence type="ECO:0000256" key="3">
    <source>
        <dbReference type="ARBA" id="ARBA00023163"/>
    </source>
</evidence>
<dbReference type="SUPFAM" id="SSF50104">
    <property type="entry name" value="Translation proteins SH3-like domain"/>
    <property type="match status" value="1"/>
</dbReference>
<dbReference type="CDD" id="cd06091">
    <property type="entry name" value="KOW_NusG"/>
    <property type="match status" value="1"/>
</dbReference>
<name>A0A1S7QQR6_9HYPH</name>
<protein>
    <submittedName>
        <fullName evidence="5">Putative NusG antitermination factor</fullName>
    </submittedName>
</protein>
<dbReference type="PANTHER" id="PTHR30265">
    <property type="entry name" value="RHO-INTERACTING TRANSCRIPTION TERMINATION FACTOR NUSG"/>
    <property type="match status" value="1"/>
</dbReference>
<dbReference type="GO" id="GO:0006354">
    <property type="term" value="P:DNA-templated transcription elongation"/>
    <property type="evidence" value="ECO:0007669"/>
    <property type="project" value="InterPro"/>
</dbReference>
<evidence type="ECO:0000259" key="4">
    <source>
        <dbReference type="Pfam" id="PF02357"/>
    </source>
</evidence>
<dbReference type="AlphaFoldDB" id="A0A1S7QQR6"/>
<organism evidence="5 6">
    <name type="scientific">Agrobacterium deltaense Zutra 3/1</name>
    <dbReference type="NCBI Taxonomy" id="1183427"/>
    <lineage>
        <taxon>Bacteria</taxon>
        <taxon>Pseudomonadati</taxon>
        <taxon>Pseudomonadota</taxon>
        <taxon>Alphaproteobacteria</taxon>
        <taxon>Hyphomicrobiales</taxon>
        <taxon>Rhizobiaceae</taxon>
        <taxon>Rhizobium/Agrobacterium group</taxon>
        <taxon>Agrobacterium</taxon>
    </lineage>
</organism>
<dbReference type="RefSeq" id="WP_080819392.1">
    <property type="nucleotide sequence ID" value="NZ_LT009749.1"/>
</dbReference>
<dbReference type="InterPro" id="IPR043425">
    <property type="entry name" value="NusG-like"/>
</dbReference>
<keyword evidence="3" id="KW-0804">Transcription</keyword>
<dbReference type="Proteomes" id="UP000191987">
    <property type="component" value="Unassembled WGS sequence"/>
</dbReference>
<dbReference type="InterPro" id="IPR006645">
    <property type="entry name" value="NGN-like_dom"/>
</dbReference>
<evidence type="ECO:0000313" key="5">
    <source>
        <dbReference type="EMBL" id="CUX40592.1"/>
    </source>
</evidence>
<evidence type="ECO:0000256" key="1">
    <source>
        <dbReference type="ARBA" id="ARBA00022814"/>
    </source>
</evidence>
<gene>
    <name evidence="5" type="ORF">AGR7C_Lc100044</name>
</gene>
<dbReference type="Pfam" id="PF02357">
    <property type="entry name" value="NusG"/>
    <property type="match status" value="1"/>
</dbReference>
<dbReference type="InterPro" id="IPR008991">
    <property type="entry name" value="Translation_prot_SH3-like_sf"/>
</dbReference>
<reference evidence="5 6" key="1">
    <citation type="submission" date="2016-01" db="EMBL/GenBank/DDBJ databases">
        <authorList>
            <person name="Oliw E.H."/>
        </authorList>
    </citation>
    <scope>NUCLEOTIDE SEQUENCE [LARGE SCALE GENOMIC DNA]</scope>
    <source>
        <strain evidence="5 6">Zutra 3-1</strain>
    </source>
</reference>
<evidence type="ECO:0000313" key="6">
    <source>
        <dbReference type="Proteomes" id="UP000191987"/>
    </source>
</evidence>
<dbReference type="EMBL" id="FBWG01000028">
    <property type="protein sequence ID" value="CUX40592.1"/>
    <property type="molecule type" value="Genomic_DNA"/>
</dbReference>
<evidence type="ECO:0000256" key="2">
    <source>
        <dbReference type="ARBA" id="ARBA00023015"/>
    </source>
</evidence>
<dbReference type="SUPFAM" id="SSF82679">
    <property type="entry name" value="N-utilization substance G protein NusG, N-terminal domain"/>
    <property type="match status" value="1"/>
</dbReference>
<proteinExistence type="predicted"/>
<dbReference type="InterPro" id="IPR014722">
    <property type="entry name" value="Rib_uL2_dom2"/>
</dbReference>
<feature type="domain" description="NusG-like N-terminal" evidence="4">
    <location>
        <begin position="50"/>
        <end position="145"/>
    </location>
</feature>
<dbReference type="Gene3D" id="3.30.70.940">
    <property type="entry name" value="NusG, N-terminal domain"/>
    <property type="match status" value="1"/>
</dbReference>
<dbReference type="PANTHER" id="PTHR30265:SF4">
    <property type="entry name" value="KOW MOTIF FAMILY PROTEIN, EXPRESSED"/>
    <property type="match status" value="1"/>
</dbReference>
<keyword evidence="2" id="KW-0805">Transcription regulation</keyword>
<dbReference type="InterPro" id="IPR036735">
    <property type="entry name" value="NGN_dom_sf"/>
</dbReference>
<sequence>MMQHKFEDICGYVSPKGFAKLDRIAQEAARVAHERESASKERAHSVSDSAWIIAQVEYGRENIVENAMIDAGIEACVIMRMGPERKRHGRRLPPSRLPVFNGILFVFCVPDNHALRGILSFDGVKNIVMGGERAVKVSVETINEFKELAADGAYDYGRRSDAIKKGEKVRITSGPFVGYEVSVDAFGEGGHGDAVVTIVIFGRPTVFNMPLAMLEKV</sequence>